<dbReference type="InterPro" id="IPR056993">
    <property type="entry name" value="TRIP4_3rd_dom"/>
</dbReference>
<evidence type="ECO:0000313" key="4">
    <source>
        <dbReference type="EMBL" id="OUS42545.1"/>
    </source>
</evidence>
<dbReference type="eggNOG" id="KOG2845">
    <property type="taxonomic scope" value="Eukaryota"/>
</dbReference>
<gene>
    <name evidence="4" type="ORF">BE221DRAFT_187236</name>
</gene>
<evidence type="ECO:0000256" key="2">
    <source>
        <dbReference type="SAM" id="MobiDB-lite"/>
    </source>
</evidence>
<name>A0A1Y5I685_OSTTA</name>
<organism evidence="4">
    <name type="scientific">Ostreococcus tauri</name>
    <name type="common">Marine green alga</name>
    <dbReference type="NCBI Taxonomy" id="70448"/>
    <lineage>
        <taxon>Eukaryota</taxon>
        <taxon>Viridiplantae</taxon>
        <taxon>Chlorophyta</taxon>
        <taxon>Mamiellophyceae</taxon>
        <taxon>Mamiellales</taxon>
        <taxon>Bathycoccaceae</taxon>
        <taxon>Ostreococcus</taxon>
    </lineage>
</organism>
<protein>
    <submittedName>
        <fullName evidence="4">Activating signal cointegrator 1</fullName>
    </submittedName>
</protein>
<proteinExistence type="predicted"/>
<dbReference type="AlphaFoldDB" id="A0A1Y5I685"/>
<feature type="domain" description="Activating signal cointegrator 1 third" evidence="3">
    <location>
        <begin position="258"/>
        <end position="311"/>
    </location>
</feature>
<sequence length="440" mass="47498">MTSRVRDEKLALARLAYPRAEPWILESACASLDIASADVATIEATLTSFLGPCASSTALRTCARAFAADARRRDGAEDLDRARVSTSDTTSGRDDGRARTGGRAPARETRAVRFVDGRRPARGTRASVDATPRAGGALRAGDLLKSCVNCLACGKVYDVREKDGVTSRSASAFLESGGKCEHCGEYVEVTLADGTTRFRGGGETCAQREDAEVRAKMGEMSLDEDAEAERERAAAVAAKDRLVHFDKTSAKRTTVIDDQSEWYDIDGNAWLDEDERAELKRQAREVAEAAEEAKRKARTTWTLDLVGRKVVVPPSADALDEEAEDDERASEDALAAARAIRTALETSEALTQGGVLRGVSAAAETAREVERRVFVDPRVDARPFFLPAAADRDHRARATADRRARADAFALRASVASRVLDDDPFTAVLDELRDTGVTSA</sequence>
<keyword evidence="1" id="KW-0175">Coiled coil</keyword>
<dbReference type="PANTHER" id="PTHR12963:SF4">
    <property type="entry name" value="ACTIVATING SIGNAL COINTEGRATOR 1"/>
    <property type="match status" value="1"/>
</dbReference>
<dbReference type="EMBL" id="KZ155838">
    <property type="protein sequence ID" value="OUS42545.1"/>
    <property type="molecule type" value="Genomic_DNA"/>
</dbReference>
<evidence type="ECO:0000259" key="3">
    <source>
        <dbReference type="Pfam" id="PF23134"/>
    </source>
</evidence>
<feature type="region of interest" description="Disordered" evidence="2">
    <location>
        <begin position="77"/>
        <end position="108"/>
    </location>
</feature>
<dbReference type="PANTHER" id="PTHR12963">
    <property type="entry name" value="THYROID RECEPTOR INTERACTING PROTEIN RELATED"/>
    <property type="match status" value="1"/>
</dbReference>
<dbReference type="GO" id="GO:0045893">
    <property type="term" value="P:positive regulation of DNA-templated transcription"/>
    <property type="evidence" value="ECO:0007669"/>
    <property type="project" value="TreeGrafter"/>
</dbReference>
<accession>A0A1Y5I685</accession>
<dbReference type="Proteomes" id="UP000195557">
    <property type="component" value="Unassembled WGS sequence"/>
</dbReference>
<reference evidence="4" key="1">
    <citation type="submission" date="2017-04" db="EMBL/GenBank/DDBJ databases">
        <title>Population genomics of picophytoplankton unveils novel chromosome hypervariability.</title>
        <authorList>
            <consortium name="DOE Joint Genome Institute"/>
            <person name="Blanc-Mathieu R."/>
            <person name="Krasovec M."/>
            <person name="Hebrard M."/>
            <person name="Yau S."/>
            <person name="Desgranges E."/>
            <person name="Martin J."/>
            <person name="Schackwitz W."/>
            <person name="Kuo A."/>
            <person name="Salin G."/>
            <person name="Donnadieu C."/>
            <person name="Desdevises Y."/>
            <person name="Sanchez-Ferandin S."/>
            <person name="Moreau H."/>
            <person name="Rivals E."/>
            <person name="Grigoriev I.V."/>
            <person name="Grimsley N."/>
            <person name="Eyre-Walker A."/>
            <person name="Piganeau G."/>
        </authorList>
    </citation>
    <scope>NUCLEOTIDE SEQUENCE [LARGE SCALE GENOMIC DNA]</scope>
    <source>
        <strain evidence="4">RCC 1115</strain>
    </source>
</reference>
<dbReference type="Pfam" id="PF23134">
    <property type="entry name" value="TRIP4_3rd"/>
    <property type="match status" value="1"/>
</dbReference>
<evidence type="ECO:0000256" key="1">
    <source>
        <dbReference type="SAM" id="Coils"/>
    </source>
</evidence>
<dbReference type="InterPro" id="IPR039128">
    <property type="entry name" value="TRIP4-like"/>
</dbReference>
<feature type="coiled-coil region" evidence="1">
    <location>
        <begin position="272"/>
        <end position="300"/>
    </location>
</feature>
<dbReference type="GO" id="GO:0005634">
    <property type="term" value="C:nucleus"/>
    <property type="evidence" value="ECO:0007669"/>
    <property type="project" value="TreeGrafter"/>
</dbReference>